<dbReference type="InParanoid" id="A0A1S0TS98"/>
<organism evidence="2">
    <name type="scientific">Loa loa</name>
    <name type="common">Eye worm</name>
    <name type="synonym">Filaria loa</name>
    <dbReference type="NCBI Taxonomy" id="7209"/>
    <lineage>
        <taxon>Eukaryota</taxon>
        <taxon>Metazoa</taxon>
        <taxon>Ecdysozoa</taxon>
        <taxon>Nematoda</taxon>
        <taxon>Chromadorea</taxon>
        <taxon>Rhabditida</taxon>
        <taxon>Spirurina</taxon>
        <taxon>Spiruromorpha</taxon>
        <taxon>Filarioidea</taxon>
        <taxon>Onchocercidae</taxon>
        <taxon>Loa</taxon>
    </lineage>
</organism>
<accession>A0A1S0TS98</accession>
<sequence length="118" mass="14189">MRKNEGKRKSKFSENENELSKIIRRDHCESKKICQMSKEKALYEQKGDQRPNDTRYRLSNRPNDGCYWVAKGFNIFTKKEKETKGQKEGEKEGERKGRKKEKRRQIMSNKTNKRIVYI</sequence>
<protein>
    <submittedName>
        <fullName evidence="2">Uncharacterized protein</fullName>
    </submittedName>
</protein>
<name>A0A1S0TS98_LOALO</name>
<evidence type="ECO:0000256" key="1">
    <source>
        <dbReference type="SAM" id="MobiDB-lite"/>
    </source>
</evidence>
<feature type="region of interest" description="Disordered" evidence="1">
    <location>
        <begin position="42"/>
        <end position="61"/>
    </location>
</feature>
<dbReference type="CTD" id="9946687"/>
<reference evidence="2" key="1">
    <citation type="submission" date="2012-04" db="EMBL/GenBank/DDBJ databases">
        <title>The Genome Sequence of Loa loa.</title>
        <authorList>
            <consortium name="The Broad Institute Genome Sequencing Platform"/>
            <consortium name="Broad Institute Genome Sequencing Center for Infectious Disease"/>
            <person name="Nutman T.B."/>
            <person name="Fink D.L."/>
            <person name="Russ C."/>
            <person name="Young S."/>
            <person name="Zeng Q."/>
            <person name="Gargeya S."/>
            <person name="Alvarado L."/>
            <person name="Berlin A."/>
            <person name="Chapman S.B."/>
            <person name="Chen Z."/>
            <person name="Freedman E."/>
            <person name="Gellesch M."/>
            <person name="Goldberg J."/>
            <person name="Griggs A."/>
            <person name="Gujja S."/>
            <person name="Heilman E.R."/>
            <person name="Heiman D."/>
            <person name="Howarth C."/>
            <person name="Mehta T."/>
            <person name="Neiman D."/>
            <person name="Pearson M."/>
            <person name="Roberts A."/>
            <person name="Saif S."/>
            <person name="Shea T."/>
            <person name="Shenoy N."/>
            <person name="Sisk P."/>
            <person name="Stolte C."/>
            <person name="Sykes S."/>
            <person name="White J."/>
            <person name="Yandava C."/>
            <person name="Haas B."/>
            <person name="Henn M.R."/>
            <person name="Nusbaum C."/>
            <person name="Birren B."/>
        </authorList>
    </citation>
    <scope>NUCLEOTIDE SEQUENCE [LARGE SCALE GENOMIC DNA]</scope>
</reference>
<feature type="compositionally biased region" description="Basic residues" evidence="1">
    <location>
        <begin position="1"/>
        <end position="10"/>
    </location>
</feature>
<evidence type="ECO:0000313" key="2">
    <source>
        <dbReference type="EMBL" id="EFO19244.1"/>
    </source>
</evidence>
<feature type="compositionally biased region" description="Basic residues" evidence="1">
    <location>
        <begin position="96"/>
        <end position="105"/>
    </location>
</feature>
<dbReference type="AlphaFoldDB" id="A0A1S0TS98"/>
<dbReference type="RefSeq" id="XP_003144826.1">
    <property type="nucleotide sequence ID" value="XM_003144778.1"/>
</dbReference>
<dbReference type="EMBL" id="JH712456">
    <property type="protein sequence ID" value="EFO19244.1"/>
    <property type="molecule type" value="Genomic_DNA"/>
</dbReference>
<feature type="compositionally biased region" description="Basic and acidic residues" evidence="1">
    <location>
        <begin position="79"/>
        <end position="95"/>
    </location>
</feature>
<proteinExistence type="predicted"/>
<feature type="compositionally biased region" description="Basic and acidic residues" evidence="1">
    <location>
        <begin position="42"/>
        <end position="56"/>
    </location>
</feature>
<dbReference type="KEGG" id="loa:LOAG_09250"/>
<feature type="region of interest" description="Disordered" evidence="1">
    <location>
        <begin position="79"/>
        <end position="118"/>
    </location>
</feature>
<feature type="compositionally biased region" description="Basic and acidic residues" evidence="1">
    <location>
        <begin position="11"/>
        <end position="20"/>
    </location>
</feature>
<dbReference type="GeneID" id="9946687"/>
<gene>
    <name evidence="2" type="ORF">LOAG_09250</name>
</gene>
<feature type="region of interest" description="Disordered" evidence="1">
    <location>
        <begin position="1"/>
        <end position="20"/>
    </location>
</feature>